<evidence type="ECO:0000313" key="2">
    <source>
        <dbReference type="Proteomes" id="UP000644441"/>
    </source>
</evidence>
<dbReference type="RefSeq" id="WP_194855570.1">
    <property type="nucleotide sequence ID" value="NZ_ARXR01000007.1"/>
</dbReference>
<proteinExistence type="predicted"/>
<keyword evidence="2" id="KW-1185">Reference proteome</keyword>
<reference evidence="1 2" key="1">
    <citation type="submission" date="2012-09" db="EMBL/GenBank/DDBJ databases">
        <title>Genome Sequence of alkane-degrading Bacterium Alcanivorax venustensis ISO4.</title>
        <authorList>
            <person name="Lai Q."/>
            <person name="Shao Z."/>
        </authorList>
    </citation>
    <scope>NUCLEOTIDE SEQUENCE [LARGE SCALE GENOMIC DNA]</scope>
    <source>
        <strain evidence="1 2">ISO4</strain>
    </source>
</reference>
<evidence type="ECO:0000313" key="1">
    <source>
        <dbReference type="EMBL" id="MBF5052660.1"/>
    </source>
</evidence>
<gene>
    <name evidence="1" type="ORF">ISO4_01262</name>
</gene>
<name>A0ABS0AHA3_9GAMM</name>
<dbReference type="Proteomes" id="UP000644441">
    <property type="component" value="Unassembled WGS sequence"/>
</dbReference>
<organism evidence="1 2">
    <name type="scientific">Alloalcanivorax venustensis ISO4</name>
    <dbReference type="NCBI Taxonomy" id="1177184"/>
    <lineage>
        <taxon>Bacteria</taxon>
        <taxon>Pseudomonadati</taxon>
        <taxon>Pseudomonadota</taxon>
        <taxon>Gammaproteobacteria</taxon>
        <taxon>Oceanospirillales</taxon>
        <taxon>Alcanivoracaceae</taxon>
        <taxon>Alloalcanivorax</taxon>
    </lineage>
</organism>
<protein>
    <submittedName>
        <fullName evidence="1">Uncharacterized protein</fullName>
    </submittedName>
</protein>
<comment type="caution">
    <text evidence="1">The sequence shown here is derived from an EMBL/GenBank/DDBJ whole genome shotgun (WGS) entry which is preliminary data.</text>
</comment>
<sequence length="237" mass="26049">MFDELLFKVDGIFTADDLVNAVDAGFQHMEETGYFTKSVPSRDQLLAAHSYAFGGELPPQGDDKPSLFPGWHMDDWLSDALKFVGVLEPLIELSGGPGEHQSLLLQTICGLYARAKLDCWLAGNPMELPDHPRGAIFPLPGFNLDLDEMNSLSVLGLPEEDLSIREVALLAGLSEITVRNAASPSRGEELTLRRTSYQGRVGSRSRSMSRSVASPRDALTYLLKQKRFTPTHSSNES</sequence>
<accession>A0ABS0AHA3</accession>
<dbReference type="EMBL" id="ARXR01000007">
    <property type="protein sequence ID" value="MBF5052660.1"/>
    <property type="molecule type" value="Genomic_DNA"/>
</dbReference>